<keyword evidence="9" id="KW-1185">Reference proteome</keyword>
<dbReference type="PANTHER" id="PTHR47901:SF8">
    <property type="entry name" value="CASPASE-3"/>
    <property type="match status" value="1"/>
</dbReference>
<dbReference type="PROSITE" id="PS50207">
    <property type="entry name" value="CASPASE_P10"/>
    <property type="match status" value="1"/>
</dbReference>
<dbReference type="AlphaFoldDB" id="A0A913Z3M9"/>
<sequence>MKTAQPTPDMLNPQLTYQLTSKCKGLAFILNNIDFNQSDRREGSQIDLANMEHLFKELGYTPICHKNLKGEDITKYFKEFASMFNHTGVSYDSAVIALMSHGDTGVILGTDNIQVKLRDLQGELEPHKCPGLDGKPKMFFVQACRGRFVTTLPVSHDGPNTASGAQESNHPLEELVPEELATFIADIGNPADVHFAYATTDGYLALGNEVIGSFFVQALCEVFFARAHLDNLDTLMNEVTRKVDSMTGLLYDQELQRNVYVKQTPQCVKTMLKAFYFFPNYP</sequence>
<evidence type="ECO:0000256" key="2">
    <source>
        <dbReference type="ARBA" id="ARBA00022670"/>
    </source>
</evidence>
<evidence type="ECO:0000256" key="1">
    <source>
        <dbReference type="ARBA" id="ARBA00010134"/>
    </source>
</evidence>
<evidence type="ECO:0000259" key="7">
    <source>
        <dbReference type="PROSITE" id="PS50208"/>
    </source>
</evidence>
<keyword evidence="2" id="KW-0645">Protease</keyword>
<evidence type="ECO:0000256" key="4">
    <source>
        <dbReference type="ARBA" id="ARBA00022801"/>
    </source>
</evidence>
<dbReference type="GO" id="GO:0006508">
    <property type="term" value="P:proteolysis"/>
    <property type="evidence" value="ECO:0007669"/>
    <property type="project" value="UniProtKB-KW"/>
</dbReference>
<dbReference type="InterPro" id="IPR002138">
    <property type="entry name" value="Pept_C14_p10"/>
</dbReference>
<dbReference type="PROSITE" id="PS01122">
    <property type="entry name" value="CASPASE_CYS"/>
    <property type="match status" value="1"/>
</dbReference>
<organism evidence="8 9">
    <name type="scientific">Patiria miniata</name>
    <name type="common">Bat star</name>
    <name type="synonym">Asterina miniata</name>
    <dbReference type="NCBI Taxonomy" id="46514"/>
    <lineage>
        <taxon>Eukaryota</taxon>
        <taxon>Metazoa</taxon>
        <taxon>Echinodermata</taxon>
        <taxon>Eleutherozoa</taxon>
        <taxon>Asterozoa</taxon>
        <taxon>Asteroidea</taxon>
        <taxon>Valvatacea</taxon>
        <taxon>Valvatida</taxon>
        <taxon>Asterinidae</taxon>
        <taxon>Patiria</taxon>
    </lineage>
</organism>
<dbReference type="InterPro" id="IPR001309">
    <property type="entry name" value="Pept_C14_p20"/>
</dbReference>
<evidence type="ECO:0000313" key="8">
    <source>
        <dbReference type="EnsemblMetazoa" id="XP_038046409.1"/>
    </source>
</evidence>
<dbReference type="InterPro" id="IPR033139">
    <property type="entry name" value="Caspase_cys_AS"/>
</dbReference>
<reference evidence="8" key="1">
    <citation type="submission" date="2022-11" db="UniProtKB">
        <authorList>
            <consortium name="EnsemblMetazoa"/>
        </authorList>
    </citation>
    <scope>IDENTIFICATION</scope>
</reference>
<accession>A0A913Z3M9</accession>
<keyword evidence="3" id="KW-0053">Apoptosis</keyword>
<proteinExistence type="inferred from homology"/>
<feature type="domain" description="Caspase family p20" evidence="7">
    <location>
        <begin position="23"/>
        <end position="146"/>
    </location>
</feature>
<evidence type="ECO:0000259" key="6">
    <source>
        <dbReference type="PROSITE" id="PS50207"/>
    </source>
</evidence>
<dbReference type="GeneID" id="119720684"/>
<dbReference type="EnsemblMetazoa" id="XM_038190481.1">
    <property type="protein sequence ID" value="XP_038046409.1"/>
    <property type="gene ID" value="LOC119720684"/>
</dbReference>
<dbReference type="GO" id="GO:0004197">
    <property type="term" value="F:cysteine-type endopeptidase activity"/>
    <property type="evidence" value="ECO:0007669"/>
    <property type="project" value="InterPro"/>
</dbReference>
<evidence type="ECO:0000256" key="5">
    <source>
        <dbReference type="RuleBase" id="RU003971"/>
    </source>
</evidence>
<dbReference type="PRINTS" id="PR00376">
    <property type="entry name" value="IL1BCENZYME"/>
</dbReference>
<dbReference type="InterPro" id="IPR011600">
    <property type="entry name" value="Pept_C14_caspase"/>
</dbReference>
<dbReference type="Pfam" id="PF00656">
    <property type="entry name" value="Peptidase_C14"/>
    <property type="match status" value="1"/>
</dbReference>
<dbReference type="GO" id="GO:0006915">
    <property type="term" value="P:apoptotic process"/>
    <property type="evidence" value="ECO:0007669"/>
    <property type="project" value="UniProtKB-KW"/>
</dbReference>
<dbReference type="OMA" id="GYTPICH"/>
<dbReference type="InterPro" id="IPR029030">
    <property type="entry name" value="Caspase-like_dom_sf"/>
</dbReference>
<keyword evidence="4" id="KW-0378">Hydrolase</keyword>
<dbReference type="PROSITE" id="PS50208">
    <property type="entry name" value="CASPASE_P20"/>
    <property type="match status" value="1"/>
</dbReference>
<evidence type="ECO:0008006" key="10">
    <source>
        <dbReference type="Google" id="ProtNLM"/>
    </source>
</evidence>
<evidence type="ECO:0000256" key="3">
    <source>
        <dbReference type="ARBA" id="ARBA00022703"/>
    </source>
</evidence>
<dbReference type="PANTHER" id="PTHR47901">
    <property type="entry name" value="CASPASE RECRUITMENT DOMAIN-CONTAINING PROTEIN 18"/>
    <property type="match status" value="1"/>
</dbReference>
<dbReference type="OrthoDB" id="6114029at2759"/>
<name>A0A913Z3M9_PATMI</name>
<comment type="similarity">
    <text evidence="1 5">Belongs to the peptidase C14A family.</text>
</comment>
<protein>
    <recommendedName>
        <fullName evidence="10">Caspase-3</fullName>
    </recommendedName>
</protein>
<dbReference type="RefSeq" id="XP_038046409.1">
    <property type="nucleotide sequence ID" value="XM_038190481.1"/>
</dbReference>
<dbReference type="InterPro" id="IPR015917">
    <property type="entry name" value="Pept_C14A"/>
</dbReference>
<feature type="domain" description="Caspase family p10" evidence="6">
    <location>
        <begin position="191"/>
        <end position="279"/>
    </location>
</feature>
<dbReference type="Proteomes" id="UP000887568">
    <property type="component" value="Unplaced"/>
</dbReference>
<dbReference type="InterPro" id="IPR002398">
    <property type="entry name" value="Pept_C14"/>
</dbReference>
<dbReference type="SUPFAM" id="SSF52129">
    <property type="entry name" value="Caspase-like"/>
    <property type="match status" value="1"/>
</dbReference>
<dbReference type="SMART" id="SM00115">
    <property type="entry name" value="CASc"/>
    <property type="match status" value="1"/>
</dbReference>
<evidence type="ECO:0000313" key="9">
    <source>
        <dbReference type="Proteomes" id="UP000887568"/>
    </source>
</evidence>
<dbReference type="Gene3D" id="3.40.50.1460">
    <property type="match status" value="1"/>
</dbReference>